<dbReference type="Proteomes" id="UP000482960">
    <property type="component" value="Unassembled WGS sequence"/>
</dbReference>
<gene>
    <name evidence="1" type="ORF">Prum_100480</name>
</gene>
<organism evidence="1 2">
    <name type="scientific">Phytohabitans rumicis</name>
    <dbReference type="NCBI Taxonomy" id="1076125"/>
    <lineage>
        <taxon>Bacteria</taxon>
        <taxon>Bacillati</taxon>
        <taxon>Actinomycetota</taxon>
        <taxon>Actinomycetes</taxon>
        <taxon>Micromonosporales</taxon>
        <taxon>Micromonosporaceae</taxon>
    </lineage>
</organism>
<evidence type="ECO:0000313" key="1">
    <source>
        <dbReference type="EMBL" id="GFJ96406.1"/>
    </source>
</evidence>
<reference evidence="1 2" key="2">
    <citation type="submission" date="2020-03" db="EMBL/GenBank/DDBJ databases">
        <authorList>
            <person name="Ichikawa N."/>
            <person name="Kimura A."/>
            <person name="Kitahashi Y."/>
            <person name="Uohara A."/>
        </authorList>
    </citation>
    <scope>NUCLEOTIDE SEQUENCE [LARGE SCALE GENOMIC DNA]</scope>
    <source>
        <strain evidence="1 2">NBRC 108638</strain>
    </source>
</reference>
<reference evidence="1 2" key="1">
    <citation type="submission" date="2020-03" db="EMBL/GenBank/DDBJ databases">
        <title>Whole genome shotgun sequence of Phytohabitans rumicis NBRC 108638.</title>
        <authorList>
            <person name="Komaki H."/>
            <person name="Tamura T."/>
        </authorList>
    </citation>
    <scope>NUCLEOTIDE SEQUENCE [LARGE SCALE GENOMIC DNA]</scope>
    <source>
        <strain evidence="1 2">NBRC 108638</strain>
    </source>
</reference>
<evidence type="ECO:0008006" key="3">
    <source>
        <dbReference type="Google" id="ProtNLM"/>
    </source>
</evidence>
<sequence>MKTLQSLVVGAAVGALLAVVGLAALASILDPSAADVAKSVSSDRADVPPAFYGTR</sequence>
<accession>A0A6V8LQ64</accession>
<dbReference type="RefSeq" id="WP_173086069.1">
    <property type="nucleotide sequence ID" value="NZ_BAABJB010000037.1"/>
</dbReference>
<dbReference type="AlphaFoldDB" id="A0A6V8LQ64"/>
<keyword evidence="2" id="KW-1185">Reference proteome</keyword>
<proteinExistence type="predicted"/>
<name>A0A6V8LQ64_9ACTN</name>
<evidence type="ECO:0000313" key="2">
    <source>
        <dbReference type="Proteomes" id="UP000482960"/>
    </source>
</evidence>
<protein>
    <recommendedName>
        <fullName evidence="3">DUF2613 domain-containing protein</fullName>
    </recommendedName>
</protein>
<comment type="caution">
    <text evidence="1">The sequence shown here is derived from an EMBL/GenBank/DDBJ whole genome shotgun (WGS) entry which is preliminary data.</text>
</comment>
<dbReference type="EMBL" id="BLPG01000002">
    <property type="protein sequence ID" value="GFJ96406.1"/>
    <property type="molecule type" value="Genomic_DNA"/>
</dbReference>